<organism evidence="8 9">
    <name type="scientific">Maribellus luteus</name>
    <dbReference type="NCBI Taxonomy" id="2305463"/>
    <lineage>
        <taxon>Bacteria</taxon>
        <taxon>Pseudomonadati</taxon>
        <taxon>Bacteroidota</taxon>
        <taxon>Bacteroidia</taxon>
        <taxon>Marinilabiliales</taxon>
        <taxon>Prolixibacteraceae</taxon>
        <taxon>Maribellus</taxon>
    </lineage>
</organism>
<dbReference type="SUPFAM" id="SSF53474">
    <property type="entry name" value="alpha/beta-Hydrolases"/>
    <property type="match status" value="1"/>
</dbReference>
<sequence>MNITKPKILILFAIILASQILSCVQQEKQPVDYVDPFICTQDDHGHWHPSALAPFGLVKLGPDTYPGSLKADGDFGKSGYNYSDDMVRGFSHSHKGSSGGGPICDRAGRLSIMPFTKTPTSEFLSNPLASIDKRTEKASPGYYSVNFADREIIAELTASTHVGFHKYIFEEGKNAQIFLNEGNKERSAYISVKKVNDYRLEGYLAYYAGIYFTVEFNQPITSFKTWDGKKLEQHSAIDKQNDGGVVCDFGDLKGEALLIKVGLSLTGNEAAQENLLAECPDWNFNKIKRQTSDLWNKQLSAITVEGKNEEDKTIFYTALYHSCFLPIIQSDVDGNYRGIDREVHKAEGYKHYNGYAFWDSFRSKYPLYSLFAPDVYRDIVKSLRDMYFQAGDWSPFPESTHKPHSSGFLVRGKTGGLAHSSCRHEHMLMVMTDAYFKNLFDIELETVYPHIRKETMLQMPEKYDEIGYIPARPDQTGEYSWDSWSVAQLAKELGNEDDYKYFMKRSEYWRNTWDPSIKFFRARAADGSWLDFPEDRTINREKYTYEGTKWQFRWNVLHDVDAMIDLFEGKENFVDSLNYFFENDLYTAGNQIDLHIPFLYNFAGAPWLTQKWVHKILKEPMVQLYATHGFFPEPIYSRIYKATPDGYLQEMDCDYGCMASWYNMSAMGLFQVCPGDPVYQISSPIFDKITIQADPKVKDGKAFVIKAKNLSKDNHFIQSATLNGEPINRCWIKHDEIAKGGELVLEMGPEPNKLWGTDDNTDLSSIKELNKANINHQNLMVYYDDDGKEQPIKSSKDWEKRKEHILKGMQEAMGPLPVIDKNTPELDVKIHETVKTDLFERRKISLQVEEDHRLYAYLYVPAILGEGEKLAAMLVCHSTHKQGKDVTAGLTSKKNRSCALELARRGYVVIAPDYPSFGDDSTYNFATDQYISGSMKGIYNHMRCADYLSSLDFVDENRLGVIGHSLGGHNSMFVAAFDQRFKAIVASCGWTPFHNYYNGNIEGWTSDVYMPLLSDVYQLDPDLVPFDFYEVVGALAPRAFFSNSPIHDSNFEVQGVKNAITEARKVYALYGAEQKLQVRYPDDKHDFPEQVRAEAYNFLDQVLEHVPVVTQLVDY</sequence>
<dbReference type="OrthoDB" id="9804511at2"/>
<dbReference type="Pfam" id="PF07971">
    <property type="entry name" value="Glyco_hydro_92"/>
    <property type="match status" value="2"/>
</dbReference>
<dbReference type="Pfam" id="PF00326">
    <property type="entry name" value="Peptidase_S9"/>
    <property type="match status" value="1"/>
</dbReference>
<reference evidence="8 9" key="1">
    <citation type="submission" date="2018-08" db="EMBL/GenBank/DDBJ databases">
        <title>Pallidiluteibacterium maritimus gen. nov., sp. nov., isolated from coastal sediment.</title>
        <authorList>
            <person name="Zhou L.Y."/>
        </authorList>
    </citation>
    <scope>NUCLEOTIDE SEQUENCE [LARGE SCALE GENOMIC DNA]</scope>
    <source>
        <strain evidence="8 9">XSD2</strain>
    </source>
</reference>
<evidence type="ECO:0000256" key="1">
    <source>
        <dbReference type="ARBA" id="ARBA00001913"/>
    </source>
</evidence>
<dbReference type="EMBL" id="QWGR01000001">
    <property type="protein sequence ID" value="RIJ50537.1"/>
    <property type="molecule type" value="Genomic_DNA"/>
</dbReference>
<dbReference type="GO" id="GO:0005829">
    <property type="term" value="C:cytosol"/>
    <property type="evidence" value="ECO:0007669"/>
    <property type="project" value="TreeGrafter"/>
</dbReference>
<feature type="domain" description="Glycosyl hydrolase family 92" evidence="6">
    <location>
        <begin position="635"/>
        <end position="749"/>
    </location>
</feature>
<dbReference type="Gene3D" id="3.40.50.1820">
    <property type="entry name" value="alpha/beta hydrolase"/>
    <property type="match status" value="1"/>
</dbReference>
<protein>
    <submittedName>
        <fullName evidence="8">Alpha/beta fold hydrolase</fullName>
    </submittedName>
</protein>
<proteinExistence type="predicted"/>
<dbReference type="PANTHER" id="PTHR12143:SF39">
    <property type="entry name" value="SECRETED PROTEIN"/>
    <property type="match status" value="1"/>
</dbReference>
<feature type="domain" description="Peptidase S9 prolyl oligopeptidase catalytic" evidence="5">
    <location>
        <begin position="902"/>
        <end position="1088"/>
    </location>
</feature>
<dbReference type="GO" id="GO:0008236">
    <property type="term" value="F:serine-type peptidase activity"/>
    <property type="evidence" value="ECO:0007669"/>
    <property type="project" value="InterPro"/>
</dbReference>
<dbReference type="InterPro" id="IPR041371">
    <property type="entry name" value="GH92_N"/>
</dbReference>
<feature type="domain" description="Glycosyl hydrolase family 92" evidence="6">
    <location>
        <begin position="271"/>
        <end position="619"/>
    </location>
</feature>
<keyword evidence="9" id="KW-1185">Reference proteome</keyword>
<dbReference type="InterPro" id="IPR005887">
    <property type="entry name" value="GH92_a_mannosidase_put"/>
</dbReference>
<evidence type="ECO:0000259" key="5">
    <source>
        <dbReference type="Pfam" id="PF00326"/>
    </source>
</evidence>
<dbReference type="RefSeq" id="WP_119436007.1">
    <property type="nucleotide sequence ID" value="NZ_QWGR01000001.1"/>
</dbReference>
<dbReference type="SUPFAM" id="SSF48208">
    <property type="entry name" value="Six-hairpin glycosidases"/>
    <property type="match status" value="1"/>
</dbReference>
<dbReference type="InterPro" id="IPR029058">
    <property type="entry name" value="AB_hydrolase_fold"/>
</dbReference>
<gene>
    <name evidence="8" type="ORF">D1614_00955</name>
</gene>
<comment type="cofactor">
    <cofactor evidence="1">
        <name>Ca(2+)</name>
        <dbReference type="ChEBI" id="CHEBI:29108"/>
    </cofactor>
</comment>
<evidence type="ECO:0000313" key="8">
    <source>
        <dbReference type="EMBL" id="RIJ50537.1"/>
    </source>
</evidence>
<dbReference type="InterPro" id="IPR014718">
    <property type="entry name" value="GH-type_carb-bd"/>
</dbReference>
<accession>A0A399T8K2</accession>
<feature type="domain" description="Glycosyl hydrolase family 92 N-terminal" evidence="7">
    <location>
        <begin position="33"/>
        <end position="264"/>
    </location>
</feature>
<dbReference type="GO" id="GO:0005975">
    <property type="term" value="P:carbohydrate metabolic process"/>
    <property type="evidence" value="ECO:0007669"/>
    <property type="project" value="InterPro"/>
</dbReference>
<dbReference type="Proteomes" id="UP000265926">
    <property type="component" value="Unassembled WGS sequence"/>
</dbReference>
<comment type="caution">
    <text evidence="8">The sequence shown here is derived from an EMBL/GenBank/DDBJ whole genome shotgun (WGS) entry which is preliminary data.</text>
</comment>
<keyword evidence="4" id="KW-0732">Signal</keyword>
<evidence type="ECO:0000256" key="4">
    <source>
        <dbReference type="SAM" id="SignalP"/>
    </source>
</evidence>
<dbReference type="InterPro" id="IPR050883">
    <property type="entry name" value="PNGase"/>
</dbReference>
<feature type="signal peptide" evidence="4">
    <location>
        <begin position="1"/>
        <end position="22"/>
    </location>
</feature>
<dbReference type="Gene3D" id="3.30.2080.10">
    <property type="entry name" value="GH92 mannosidase domain"/>
    <property type="match status" value="1"/>
</dbReference>
<evidence type="ECO:0000313" key="9">
    <source>
        <dbReference type="Proteomes" id="UP000265926"/>
    </source>
</evidence>
<dbReference type="InterPro" id="IPR001375">
    <property type="entry name" value="Peptidase_S9_cat"/>
</dbReference>
<dbReference type="Pfam" id="PF17678">
    <property type="entry name" value="Glyco_hydro_92N"/>
    <property type="match status" value="1"/>
</dbReference>
<dbReference type="GO" id="GO:0000224">
    <property type="term" value="F:peptide-N4-(N-acetyl-beta-glucosaminyl)asparagine amidase activity"/>
    <property type="evidence" value="ECO:0007669"/>
    <property type="project" value="TreeGrafter"/>
</dbReference>
<evidence type="ECO:0000256" key="3">
    <source>
        <dbReference type="ARBA" id="ARBA00022837"/>
    </source>
</evidence>
<dbReference type="Gene3D" id="1.20.1610.10">
    <property type="entry name" value="alpha-1,2-mannosidases domains"/>
    <property type="match status" value="1"/>
</dbReference>
<evidence type="ECO:0000259" key="7">
    <source>
        <dbReference type="Pfam" id="PF17678"/>
    </source>
</evidence>
<evidence type="ECO:0000256" key="2">
    <source>
        <dbReference type="ARBA" id="ARBA00011245"/>
    </source>
</evidence>
<dbReference type="GO" id="GO:0006516">
    <property type="term" value="P:glycoprotein catabolic process"/>
    <property type="evidence" value="ECO:0007669"/>
    <property type="project" value="TreeGrafter"/>
</dbReference>
<keyword evidence="3" id="KW-0106">Calcium</keyword>
<dbReference type="GO" id="GO:0030246">
    <property type="term" value="F:carbohydrate binding"/>
    <property type="evidence" value="ECO:0007669"/>
    <property type="project" value="InterPro"/>
</dbReference>
<comment type="subunit">
    <text evidence="2">Monomer.</text>
</comment>
<dbReference type="PANTHER" id="PTHR12143">
    <property type="entry name" value="PEPTIDE N-GLYCANASE PNGASE -RELATED"/>
    <property type="match status" value="1"/>
</dbReference>
<evidence type="ECO:0000259" key="6">
    <source>
        <dbReference type="Pfam" id="PF07971"/>
    </source>
</evidence>
<dbReference type="InterPro" id="IPR008928">
    <property type="entry name" value="6-hairpin_glycosidase_sf"/>
</dbReference>
<dbReference type="GO" id="GO:0006508">
    <property type="term" value="P:proteolysis"/>
    <property type="evidence" value="ECO:0007669"/>
    <property type="project" value="InterPro"/>
</dbReference>
<dbReference type="AlphaFoldDB" id="A0A399T8K2"/>
<keyword evidence="8" id="KW-0378">Hydrolase</keyword>
<dbReference type="InterPro" id="IPR012939">
    <property type="entry name" value="Glyco_hydro_92"/>
</dbReference>
<dbReference type="Gene3D" id="1.20.1050.60">
    <property type="entry name" value="alpha-1,2-mannosidase"/>
    <property type="match status" value="1"/>
</dbReference>
<feature type="chain" id="PRO_5017403627" evidence="4">
    <location>
        <begin position="23"/>
        <end position="1115"/>
    </location>
</feature>
<dbReference type="NCBIfam" id="TIGR01180">
    <property type="entry name" value="aman2_put"/>
    <property type="match status" value="1"/>
</dbReference>
<name>A0A399T8K2_9BACT</name>
<dbReference type="Gene3D" id="2.70.98.10">
    <property type="match status" value="1"/>
</dbReference>